<dbReference type="Gene3D" id="3.30.460.10">
    <property type="entry name" value="Beta Polymerase, domain 2"/>
    <property type="match status" value="1"/>
</dbReference>
<dbReference type="InterPro" id="IPR041633">
    <property type="entry name" value="Polbeta"/>
</dbReference>
<dbReference type="OrthoDB" id="90159at2"/>
<evidence type="ECO:0000259" key="1">
    <source>
        <dbReference type="Pfam" id="PF18765"/>
    </source>
</evidence>
<accession>A0A4R1R8T1</accession>
<dbReference type="Proteomes" id="UP000295008">
    <property type="component" value="Unassembled WGS sequence"/>
</dbReference>
<proteinExistence type="predicted"/>
<protein>
    <recommendedName>
        <fullName evidence="1">Polymerase beta nucleotidyltransferase domain-containing protein</fullName>
    </recommendedName>
</protein>
<keyword evidence="3" id="KW-1185">Reference proteome</keyword>
<dbReference type="SUPFAM" id="SSF81301">
    <property type="entry name" value="Nucleotidyltransferase"/>
    <property type="match status" value="1"/>
</dbReference>
<dbReference type="InterPro" id="IPR043519">
    <property type="entry name" value="NT_sf"/>
</dbReference>
<name>A0A4R1R8T1_HYDET</name>
<dbReference type="CDD" id="cd05403">
    <property type="entry name" value="NT_KNTase_like"/>
    <property type="match status" value="1"/>
</dbReference>
<dbReference type="PANTHER" id="PTHR43852">
    <property type="entry name" value="NUCLEOTIDYLTRANSFERASE"/>
    <property type="match status" value="1"/>
</dbReference>
<comment type="caution">
    <text evidence="2">The sequence shown here is derived from an EMBL/GenBank/DDBJ whole genome shotgun (WGS) entry which is preliminary data.</text>
</comment>
<feature type="domain" description="Polymerase beta nucleotidyltransferase" evidence="1">
    <location>
        <begin position="18"/>
        <end position="108"/>
    </location>
</feature>
<sequence>MMKMERVAVDREHLLAELTAYYQPQAKVRFGYLFGSYAAARNGPGSDIDIGVYLSDADPESMLKYKIAEIAQLQERFKRTVDLVLINQAPPLLRHEIFKRGILFKDGDRPFLVEYRTASFYQYLDQTYIINRYFEMNKARLLEDN</sequence>
<reference evidence="2 3" key="1">
    <citation type="submission" date="2019-03" db="EMBL/GenBank/DDBJ databases">
        <title>Genomic Encyclopedia of Type Strains, Phase IV (KMG-IV): sequencing the most valuable type-strain genomes for metagenomic binning, comparative biology and taxonomic classification.</title>
        <authorList>
            <person name="Goeker M."/>
        </authorList>
    </citation>
    <scope>NUCLEOTIDE SEQUENCE [LARGE SCALE GENOMIC DNA]</scope>
    <source>
        <strain evidence="2 3">LX-B</strain>
    </source>
</reference>
<gene>
    <name evidence="2" type="ORF">EDC14_102841</name>
</gene>
<evidence type="ECO:0000313" key="2">
    <source>
        <dbReference type="EMBL" id="TCL62085.1"/>
    </source>
</evidence>
<dbReference type="EMBL" id="SLUN01000028">
    <property type="protein sequence ID" value="TCL62085.1"/>
    <property type="molecule type" value="Genomic_DNA"/>
</dbReference>
<dbReference type="Pfam" id="PF18765">
    <property type="entry name" value="Polbeta"/>
    <property type="match status" value="1"/>
</dbReference>
<organism evidence="2 3">
    <name type="scientific">Hydrogenispora ethanolica</name>
    <dbReference type="NCBI Taxonomy" id="1082276"/>
    <lineage>
        <taxon>Bacteria</taxon>
        <taxon>Bacillati</taxon>
        <taxon>Bacillota</taxon>
        <taxon>Hydrogenispora</taxon>
    </lineage>
</organism>
<evidence type="ECO:0000313" key="3">
    <source>
        <dbReference type="Proteomes" id="UP000295008"/>
    </source>
</evidence>
<dbReference type="NCBIfam" id="NF047752">
    <property type="entry name" value="MntA_antitoxin"/>
    <property type="match status" value="1"/>
</dbReference>
<dbReference type="AlphaFoldDB" id="A0A4R1R8T1"/>
<dbReference type="PANTHER" id="PTHR43852:SF3">
    <property type="entry name" value="NUCLEOTIDYLTRANSFERASE"/>
    <property type="match status" value="1"/>
</dbReference>
<dbReference type="InterPro" id="IPR052930">
    <property type="entry name" value="TA_antitoxin_MntA"/>
</dbReference>